<reference evidence="1 2" key="1">
    <citation type="journal article" date="2018" name="Nat. Ecol. Evol.">
        <title>Shark genomes provide insights into elasmobranch evolution and the origin of vertebrates.</title>
        <authorList>
            <person name="Hara Y"/>
            <person name="Yamaguchi K"/>
            <person name="Onimaru K"/>
            <person name="Kadota M"/>
            <person name="Koyanagi M"/>
            <person name="Keeley SD"/>
            <person name="Tatsumi K"/>
            <person name="Tanaka K"/>
            <person name="Motone F"/>
            <person name="Kageyama Y"/>
            <person name="Nozu R"/>
            <person name="Adachi N"/>
            <person name="Nishimura O"/>
            <person name="Nakagawa R"/>
            <person name="Tanegashima C"/>
            <person name="Kiyatake I"/>
            <person name="Matsumoto R"/>
            <person name="Murakumo K"/>
            <person name="Nishida K"/>
            <person name="Terakita A"/>
            <person name="Kuratani S"/>
            <person name="Sato K"/>
            <person name="Hyodo S Kuraku.S."/>
        </authorList>
    </citation>
    <scope>NUCLEOTIDE SEQUENCE [LARGE SCALE GENOMIC DNA]</scope>
</reference>
<dbReference type="AlphaFoldDB" id="A0A401S8D5"/>
<keyword evidence="2" id="KW-1185">Reference proteome</keyword>
<accession>A0A401S8D5</accession>
<dbReference type="EMBL" id="BEZZ01000132">
    <property type="protein sequence ID" value="GCC26643.1"/>
    <property type="molecule type" value="Genomic_DNA"/>
</dbReference>
<dbReference type="Proteomes" id="UP000287033">
    <property type="component" value="Unassembled WGS sequence"/>
</dbReference>
<evidence type="ECO:0000313" key="2">
    <source>
        <dbReference type="Proteomes" id="UP000287033"/>
    </source>
</evidence>
<sequence length="175" mass="19490">MGRYGAHLYTPGRGEVAHLFTTAGAREWERIAHVFIQRGMCGWEERSTHPSYLRPLYLPRAREPRAGRYDGSELAASQPEAFAANAVRAVLHVAKLASGKAAPSFTSSVGAQKITPNERRRTNLGLRFGKKMLSKIPEFVILPPSATFKKNTKGRTGVRLDRVFRIQCNSNILEI</sequence>
<organism evidence="1 2">
    <name type="scientific">Chiloscyllium punctatum</name>
    <name type="common">Brownbanded bambooshark</name>
    <name type="synonym">Hemiscyllium punctatum</name>
    <dbReference type="NCBI Taxonomy" id="137246"/>
    <lineage>
        <taxon>Eukaryota</taxon>
        <taxon>Metazoa</taxon>
        <taxon>Chordata</taxon>
        <taxon>Craniata</taxon>
        <taxon>Vertebrata</taxon>
        <taxon>Chondrichthyes</taxon>
        <taxon>Elasmobranchii</taxon>
        <taxon>Galeomorphii</taxon>
        <taxon>Galeoidea</taxon>
        <taxon>Orectolobiformes</taxon>
        <taxon>Hemiscylliidae</taxon>
        <taxon>Chiloscyllium</taxon>
    </lineage>
</organism>
<evidence type="ECO:0000313" key="1">
    <source>
        <dbReference type="EMBL" id="GCC26643.1"/>
    </source>
</evidence>
<proteinExistence type="predicted"/>
<protein>
    <submittedName>
        <fullName evidence="1">Uncharacterized protein</fullName>
    </submittedName>
</protein>
<gene>
    <name evidence="1" type="ORF">chiPu_0005061</name>
</gene>
<name>A0A401S8D5_CHIPU</name>
<comment type="caution">
    <text evidence="1">The sequence shown here is derived from an EMBL/GenBank/DDBJ whole genome shotgun (WGS) entry which is preliminary data.</text>
</comment>